<feature type="transmembrane region" description="Helical" evidence="1">
    <location>
        <begin position="56"/>
        <end position="77"/>
    </location>
</feature>
<accession>A0A3N0BNF1</accession>
<evidence type="ECO:0000256" key="1">
    <source>
        <dbReference type="SAM" id="Phobius"/>
    </source>
</evidence>
<gene>
    <name evidence="2" type="ORF">D7004_18940</name>
</gene>
<dbReference type="AlphaFoldDB" id="A0A3N0BNF1"/>
<sequence>MLDANTLEVICLIFSLIFLTKDKSRFWLITIAYLVVVVITELFAKYCGRTYHNNLWVYNIYTIFEAGYICYGLYYFINDYINLKKFLIATYILIIAIFSYFTFRYGILAYNAVTVSIMSVIFVIYTLLYFYLLLKDENYVDLKFHPAFWWIGGVLIFYFGGTIANIFDEIIQQKFLGKYNTRVIIYFTLNLFLYGFWSYSFTCRARQRKICP</sequence>
<evidence type="ECO:0000313" key="3">
    <source>
        <dbReference type="Proteomes" id="UP000274046"/>
    </source>
</evidence>
<dbReference type="OrthoDB" id="649648at2"/>
<feature type="transmembrane region" description="Helical" evidence="1">
    <location>
        <begin position="179"/>
        <end position="199"/>
    </location>
</feature>
<name>A0A3N0BNF1_9SPHI</name>
<evidence type="ECO:0000313" key="2">
    <source>
        <dbReference type="EMBL" id="RNL50280.1"/>
    </source>
</evidence>
<protein>
    <submittedName>
        <fullName evidence="2">Uncharacterized protein</fullName>
    </submittedName>
</protein>
<feature type="transmembrane region" description="Helical" evidence="1">
    <location>
        <begin position="26"/>
        <end position="44"/>
    </location>
</feature>
<dbReference type="EMBL" id="RBEE01000044">
    <property type="protein sequence ID" value="RNL50280.1"/>
    <property type="molecule type" value="Genomic_DNA"/>
</dbReference>
<keyword evidence="1" id="KW-0812">Transmembrane</keyword>
<feature type="transmembrane region" description="Helical" evidence="1">
    <location>
        <begin position="108"/>
        <end position="132"/>
    </location>
</feature>
<feature type="transmembrane region" description="Helical" evidence="1">
    <location>
        <begin position="147"/>
        <end position="167"/>
    </location>
</feature>
<feature type="transmembrane region" description="Helical" evidence="1">
    <location>
        <begin position="83"/>
        <end position="101"/>
    </location>
</feature>
<keyword evidence="3" id="KW-1185">Reference proteome</keyword>
<proteinExistence type="predicted"/>
<keyword evidence="1" id="KW-1133">Transmembrane helix</keyword>
<comment type="caution">
    <text evidence="2">The sequence shown here is derived from an EMBL/GenBank/DDBJ whole genome shotgun (WGS) entry which is preliminary data.</text>
</comment>
<organism evidence="2 3">
    <name type="scientific">Pedobacter jejuensis</name>
    <dbReference type="NCBI Taxonomy" id="1268550"/>
    <lineage>
        <taxon>Bacteria</taxon>
        <taxon>Pseudomonadati</taxon>
        <taxon>Bacteroidota</taxon>
        <taxon>Sphingobacteriia</taxon>
        <taxon>Sphingobacteriales</taxon>
        <taxon>Sphingobacteriaceae</taxon>
        <taxon>Pedobacter</taxon>
    </lineage>
</organism>
<keyword evidence="1" id="KW-0472">Membrane</keyword>
<reference evidence="2 3" key="1">
    <citation type="submission" date="2018-10" db="EMBL/GenBank/DDBJ databases">
        <title>Genome sequencing of Pedobacter jejuensis TNB23.</title>
        <authorList>
            <person name="Cho Y.-J."/>
            <person name="Cho A."/>
            <person name="Kim O.-S."/>
        </authorList>
    </citation>
    <scope>NUCLEOTIDE SEQUENCE [LARGE SCALE GENOMIC DNA]</scope>
    <source>
        <strain evidence="2 3">TNB23</strain>
    </source>
</reference>
<dbReference type="Proteomes" id="UP000274046">
    <property type="component" value="Unassembled WGS sequence"/>
</dbReference>
<dbReference type="RefSeq" id="WP_123207392.1">
    <property type="nucleotide sequence ID" value="NZ_RBEE01000044.1"/>
</dbReference>